<feature type="domain" description="Enoyl reductase (ER)" evidence="2">
    <location>
        <begin position="10"/>
        <end position="297"/>
    </location>
</feature>
<dbReference type="SUPFAM" id="SSF51735">
    <property type="entry name" value="NAD(P)-binding Rossmann-fold domains"/>
    <property type="match status" value="1"/>
</dbReference>
<dbReference type="AlphaFoldDB" id="A0A543PWP5"/>
<comment type="caution">
    <text evidence="3">The sequence shown here is derived from an EMBL/GenBank/DDBJ whole genome shotgun (WGS) entry which is preliminary data.</text>
</comment>
<dbReference type="CDD" id="cd05289">
    <property type="entry name" value="MDR_like_2"/>
    <property type="match status" value="1"/>
</dbReference>
<evidence type="ECO:0000259" key="2">
    <source>
        <dbReference type="SMART" id="SM00829"/>
    </source>
</evidence>
<evidence type="ECO:0000313" key="3">
    <source>
        <dbReference type="EMBL" id="TQN48508.1"/>
    </source>
</evidence>
<dbReference type="RefSeq" id="WP_141821431.1">
    <property type="nucleotide sequence ID" value="NZ_BAAAQC010000006.1"/>
</dbReference>
<protein>
    <submittedName>
        <fullName evidence="3">NADPH:quinone reductase-like Zn-dependent oxidoreductase</fullName>
    </submittedName>
</protein>
<accession>A0A543PWP5</accession>
<reference evidence="3 4" key="1">
    <citation type="submission" date="2019-06" db="EMBL/GenBank/DDBJ databases">
        <title>Sequencing the genomes of 1000 actinobacteria strains.</title>
        <authorList>
            <person name="Klenk H.-P."/>
        </authorList>
    </citation>
    <scope>NUCLEOTIDE SEQUENCE [LARGE SCALE GENOMIC DNA]</scope>
    <source>
        <strain evidence="3 4">DSM 21776</strain>
    </source>
</reference>
<sequence>MRAVRFHQYGGPEVLTLEDASEPHAAPGQVRIRVAASSVNPVDWKIREGYLHEMMPLTFPAIPGTDAAGVVDEVGEGVIDVTVGDAVFGLAQGGAAESAVLTAWARVPSVWTMEQAAAAGLASSTAIAGLDALGDASGKTILIEGASGGVGSAAVEIATARGASVIGTASEVNHEFLRSLGATPVTYGPGLADRVAAVAPGGVDAALDLAGSGSLAELVAIVGDPSKVASAADFSAPALGVTMVAGNADAAASLTAAAELGAAGSYTPRIQATYPLEQLAEAQSHVQNGHTQGKVVITV</sequence>
<name>A0A543PWP5_9MICO</name>
<dbReference type="GO" id="GO:0016491">
    <property type="term" value="F:oxidoreductase activity"/>
    <property type="evidence" value="ECO:0007669"/>
    <property type="project" value="InterPro"/>
</dbReference>
<dbReference type="InterPro" id="IPR011032">
    <property type="entry name" value="GroES-like_sf"/>
</dbReference>
<evidence type="ECO:0000313" key="4">
    <source>
        <dbReference type="Proteomes" id="UP000320085"/>
    </source>
</evidence>
<dbReference type="InterPro" id="IPR051603">
    <property type="entry name" value="Zinc-ADH_QOR/CCCR"/>
</dbReference>
<dbReference type="InterPro" id="IPR013154">
    <property type="entry name" value="ADH-like_N"/>
</dbReference>
<dbReference type="SMART" id="SM00829">
    <property type="entry name" value="PKS_ER"/>
    <property type="match status" value="1"/>
</dbReference>
<dbReference type="Gene3D" id="3.90.180.10">
    <property type="entry name" value="Medium-chain alcohol dehydrogenases, catalytic domain"/>
    <property type="match status" value="1"/>
</dbReference>
<dbReference type="OrthoDB" id="3175656at2"/>
<gene>
    <name evidence="3" type="ORF">FHX52_1646</name>
</gene>
<evidence type="ECO:0000256" key="1">
    <source>
        <dbReference type="ARBA" id="ARBA00022857"/>
    </source>
</evidence>
<dbReference type="PANTHER" id="PTHR44154:SF1">
    <property type="entry name" value="QUINONE OXIDOREDUCTASE"/>
    <property type="match status" value="1"/>
</dbReference>
<organism evidence="3 4">
    <name type="scientific">Humibacillus xanthopallidus</name>
    <dbReference type="NCBI Taxonomy" id="412689"/>
    <lineage>
        <taxon>Bacteria</taxon>
        <taxon>Bacillati</taxon>
        <taxon>Actinomycetota</taxon>
        <taxon>Actinomycetes</taxon>
        <taxon>Micrococcales</taxon>
        <taxon>Intrasporangiaceae</taxon>
        <taxon>Humibacillus</taxon>
    </lineage>
</organism>
<dbReference type="PANTHER" id="PTHR44154">
    <property type="entry name" value="QUINONE OXIDOREDUCTASE"/>
    <property type="match status" value="1"/>
</dbReference>
<proteinExistence type="predicted"/>
<dbReference type="Gene3D" id="3.40.50.720">
    <property type="entry name" value="NAD(P)-binding Rossmann-like Domain"/>
    <property type="match status" value="1"/>
</dbReference>
<dbReference type="EMBL" id="VFQF01000001">
    <property type="protein sequence ID" value="TQN48508.1"/>
    <property type="molecule type" value="Genomic_DNA"/>
</dbReference>
<dbReference type="Pfam" id="PF13602">
    <property type="entry name" value="ADH_zinc_N_2"/>
    <property type="match status" value="1"/>
</dbReference>
<dbReference type="InterPro" id="IPR036291">
    <property type="entry name" value="NAD(P)-bd_dom_sf"/>
</dbReference>
<keyword evidence="1" id="KW-0521">NADP</keyword>
<dbReference type="Proteomes" id="UP000320085">
    <property type="component" value="Unassembled WGS sequence"/>
</dbReference>
<dbReference type="InterPro" id="IPR020843">
    <property type="entry name" value="ER"/>
</dbReference>
<dbReference type="SUPFAM" id="SSF50129">
    <property type="entry name" value="GroES-like"/>
    <property type="match status" value="1"/>
</dbReference>
<dbReference type="Pfam" id="PF08240">
    <property type="entry name" value="ADH_N"/>
    <property type="match status" value="1"/>
</dbReference>